<gene>
    <name evidence="2" type="ORF">GCM10007977_044180</name>
</gene>
<feature type="transmembrane region" description="Helical" evidence="1">
    <location>
        <begin position="89"/>
        <end position="108"/>
    </location>
</feature>
<sequence>MRTVYKVLAYAIAAEVVVQAMMIAWAVAGLDAWVDGGGVFDKSVMESEQVPFTEVAGIIVHGINGSLLVPVLALLLLISSFFAKVPGGVKFAALVLVLVAVQVTLGYAGHGLPIAGLLHGGNALLLFAAALHTARRAGRAAVTPAGRPADQVASGV</sequence>
<reference evidence="2" key="2">
    <citation type="submission" date="2020-09" db="EMBL/GenBank/DDBJ databases">
        <authorList>
            <person name="Sun Q."/>
            <person name="Ohkuma M."/>
        </authorList>
    </citation>
    <scope>NUCLEOTIDE SEQUENCE</scope>
    <source>
        <strain evidence="2">JCM 19831</strain>
    </source>
</reference>
<proteinExistence type="predicted"/>
<feature type="transmembrane region" description="Helical" evidence="1">
    <location>
        <begin position="7"/>
        <end position="28"/>
    </location>
</feature>
<comment type="caution">
    <text evidence="2">The sequence shown here is derived from an EMBL/GenBank/DDBJ whole genome shotgun (WGS) entry which is preliminary data.</text>
</comment>
<keyword evidence="1" id="KW-0812">Transmembrane</keyword>
<organism evidence="2 3">
    <name type="scientific">Dactylosporangium sucinum</name>
    <dbReference type="NCBI Taxonomy" id="1424081"/>
    <lineage>
        <taxon>Bacteria</taxon>
        <taxon>Bacillati</taxon>
        <taxon>Actinomycetota</taxon>
        <taxon>Actinomycetes</taxon>
        <taxon>Micromonosporales</taxon>
        <taxon>Micromonosporaceae</taxon>
        <taxon>Dactylosporangium</taxon>
    </lineage>
</organism>
<evidence type="ECO:0000313" key="3">
    <source>
        <dbReference type="Proteomes" id="UP000642070"/>
    </source>
</evidence>
<dbReference type="AlphaFoldDB" id="A0A917WXH0"/>
<feature type="transmembrane region" description="Helical" evidence="1">
    <location>
        <begin position="114"/>
        <end position="131"/>
    </location>
</feature>
<keyword evidence="1" id="KW-1133">Transmembrane helix</keyword>
<evidence type="ECO:0000256" key="1">
    <source>
        <dbReference type="SAM" id="Phobius"/>
    </source>
</evidence>
<feature type="transmembrane region" description="Helical" evidence="1">
    <location>
        <begin position="55"/>
        <end position="77"/>
    </location>
</feature>
<name>A0A917WXH0_9ACTN</name>
<keyword evidence="1" id="KW-0472">Membrane</keyword>
<dbReference type="EMBL" id="BMPI01000021">
    <property type="protein sequence ID" value="GGM37842.1"/>
    <property type="molecule type" value="Genomic_DNA"/>
</dbReference>
<reference evidence="2" key="1">
    <citation type="journal article" date="2014" name="Int. J. Syst. Evol. Microbiol.">
        <title>Complete genome sequence of Corynebacterium casei LMG S-19264T (=DSM 44701T), isolated from a smear-ripened cheese.</title>
        <authorList>
            <consortium name="US DOE Joint Genome Institute (JGI-PGF)"/>
            <person name="Walter F."/>
            <person name="Albersmeier A."/>
            <person name="Kalinowski J."/>
            <person name="Ruckert C."/>
        </authorList>
    </citation>
    <scope>NUCLEOTIDE SEQUENCE</scope>
    <source>
        <strain evidence="2">JCM 19831</strain>
    </source>
</reference>
<protein>
    <submittedName>
        <fullName evidence="2">Uncharacterized protein</fullName>
    </submittedName>
</protein>
<keyword evidence="3" id="KW-1185">Reference proteome</keyword>
<dbReference type="RefSeq" id="WP_190251802.1">
    <property type="nucleotide sequence ID" value="NZ_BMPI01000021.1"/>
</dbReference>
<dbReference type="Proteomes" id="UP000642070">
    <property type="component" value="Unassembled WGS sequence"/>
</dbReference>
<accession>A0A917WXH0</accession>
<evidence type="ECO:0000313" key="2">
    <source>
        <dbReference type="EMBL" id="GGM37842.1"/>
    </source>
</evidence>